<feature type="compositionally biased region" description="Basic and acidic residues" evidence="20">
    <location>
        <begin position="627"/>
        <end position="642"/>
    </location>
</feature>
<evidence type="ECO:0000256" key="21">
    <source>
        <dbReference type="SAM" id="Phobius"/>
    </source>
</evidence>
<evidence type="ECO:0000256" key="8">
    <source>
        <dbReference type="ARBA" id="ARBA00022723"/>
    </source>
</evidence>
<evidence type="ECO:0000256" key="14">
    <source>
        <dbReference type="ARBA" id="ARBA00022842"/>
    </source>
</evidence>
<feature type="domain" description="Protein kinase" evidence="23">
    <location>
        <begin position="740"/>
        <end position="1046"/>
    </location>
</feature>
<dbReference type="GO" id="GO:0004674">
    <property type="term" value="F:protein serine/threonine kinase activity"/>
    <property type="evidence" value="ECO:0007669"/>
    <property type="project" value="UniProtKB-KW"/>
</dbReference>
<dbReference type="CDD" id="cd09769">
    <property type="entry name" value="Luminal_IRE1"/>
    <property type="match status" value="1"/>
</dbReference>
<keyword evidence="15 21" id="KW-1133">Transmembrane helix</keyword>
<feature type="signal peptide" evidence="22">
    <location>
        <begin position="1"/>
        <end position="27"/>
    </location>
</feature>
<dbReference type="InterPro" id="IPR008271">
    <property type="entry name" value="Ser/Thr_kinase_AS"/>
</dbReference>
<keyword evidence="14" id="KW-0460">Magnesium</keyword>
<evidence type="ECO:0000256" key="6">
    <source>
        <dbReference type="ARBA" id="ARBA00022679"/>
    </source>
</evidence>
<dbReference type="FunFam" id="1.10.510.10:FF:000572">
    <property type="entry name" value="Serine/threonine-protein kinase/endoribonuclease IRE1"/>
    <property type="match status" value="1"/>
</dbReference>
<dbReference type="GO" id="GO:0016787">
    <property type="term" value="F:hydrolase activity"/>
    <property type="evidence" value="ECO:0007669"/>
    <property type="project" value="UniProtKB-KW"/>
</dbReference>
<dbReference type="GO" id="GO:1990604">
    <property type="term" value="C:IRE1-TRAF2-ASK1 complex"/>
    <property type="evidence" value="ECO:0007669"/>
    <property type="project" value="TreeGrafter"/>
</dbReference>
<dbReference type="Gene3D" id="1.10.510.10">
    <property type="entry name" value="Transferase(Phosphotransferase) domain 1"/>
    <property type="match status" value="1"/>
</dbReference>
<dbReference type="GO" id="GO:0046872">
    <property type="term" value="F:metal ion binding"/>
    <property type="evidence" value="ECO:0007669"/>
    <property type="project" value="UniProtKB-KW"/>
</dbReference>
<evidence type="ECO:0000259" key="24">
    <source>
        <dbReference type="PROSITE" id="PS51392"/>
    </source>
</evidence>
<dbReference type="PROSITE" id="PS00108">
    <property type="entry name" value="PROTEIN_KINASE_ST"/>
    <property type="match status" value="1"/>
</dbReference>
<keyword evidence="8" id="KW-0479">Metal-binding</keyword>
<dbReference type="InterPro" id="IPR006838">
    <property type="entry name" value="ADTRP_AIG1"/>
</dbReference>
<evidence type="ECO:0000256" key="4">
    <source>
        <dbReference type="ARBA" id="ARBA00012513"/>
    </source>
</evidence>
<dbReference type="PROSITE" id="PS51392">
    <property type="entry name" value="KEN"/>
    <property type="match status" value="1"/>
</dbReference>
<dbReference type="SUPFAM" id="SSF50998">
    <property type="entry name" value="Quinoprotein alcohol dehydrogenase-like"/>
    <property type="match status" value="1"/>
</dbReference>
<evidence type="ECO:0000256" key="17">
    <source>
        <dbReference type="ARBA" id="ARBA00023180"/>
    </source>
</evidence>
<dbReference type="SMART" id="SM00220">
    <property type="entry name" value="S_TKc"/>
    <property type="match status" value="1"/>
</dbReference>
<evidence type="ECO:0000313" key="26">
    <source>
        <dbReference type="Proteomes" id="UP000192927"/>
    </source>
</evidence>
<evidence type="ECO:0000256" key="16">
    <source>
        <dbReference type="ARBA" id="ARBA00023136"/>
    </source>
</evidence>
<feature type="transmembrane region" description="Helical" evidence="21">
    <location>
        <begin position="1195"/>
        <end position="1212"/>
    </location>
</feature>
<feature type="compositionally biased region" description="Low complexity" evidence="20">
    <location>
        <begin position="939"/>
        <end position="950"/>
    </location>
</feature>
<evidence type="ECO:0000256" key="18">
    <source>
        <dbReference type="ARBA" id="ARBA00048659"/>
    </source>
</evidence>
<dbReference type="EMBL" id="FWEW01000197">
    <property type="protein sequence ID" value="SLM33985.1"/>
    <property type="molecule type" value="Genomic_DNA"/>
</dbReference>
<evidence type="ECO:0000256" key="12">
    <source>
        <dbReference type="ARBA" id="ARBA00022801"/>
    </source>
</evidence>
<dbReference type="PANTHER" id="PTHR13954">
    <property type="entry name" value="IRE1-RELATED"/>
    <property type="match status" value="1"/>
</dbReference>
<evidence type="ECO:0000259" key="23">
    <source>
        <dbReference type="PROSITE" id="PS50011"/>
    </source>
</evidence>
<dbReference type="Proteomes" id="UP000192927">
    <property type="component" value="Unassembled WGS sequence"/>
</dbReference>
<evidence type="ECO:0000256" key="2">
    <source>
        <dbReference type="ARBA" id="ARBA00004127"/>
    </source>
</evidence>
<feature type="region of interest" description="Disordered" evidence="20">
    <location>
        <begin position="601"/>
        <end position="696"/>
    </location>
</feature>
<keyword evidence="17" id="KW-0325">Glycoprotein</keyword>
<dbReference type="Gene3D" id="3.30.200.20">
    <property type="entry name" value="Phosphorylase Kinase, domain 1"/>
    <property type="match status" value="1"/>
</dbReference>
<evidence type="ECO:0000256" key="1">
    <source>
        <dbReference type="ARBA" id="ARBA00001946"/>
    </source>
</evidence>
<dbReference type="SUPFAM" id="SSF56112">
    <property type="entry name" value="Protein kinase-like (PK-like)"/>
    <property type="match status" value="1"/>
</dbReference>
<accession>A0A1W5CTC3</accession>
<keyword evidence="16 21" id="KW-0472">Membrane</keyword>
<dbReference type="EC" id="2.7.11.1" evidence="4"/>
<dbReference type="GO" id="GO:0006397">
    <property type="term" value="P:mRNA processing"/>
    <property type="evidence" value="ECO:0007669"/>
    <property type="project" value="InterPro"/>
</dbReference>
<dbReference type="GO" id="GO:0070059">
    <property type="term" value="P:intrinsic apoptotic signaling pathway in response to endoplasmic reticulum stress"/>
    <property type="evidence" value="ECO:0007669"/>
    <property type="project" value="TreeGrafter"/>
</dbReference>
<dbReference type="InterPro" id="IPR045133">
    <property type="entry name" value="IRE1/2-like"/>
</dbReference>
<name>A0A1W5CTC3_9LECA</name>
<comment type="cofactor">
    <cofactor evidence="1">
        <name>Mg(2+)</name>
        <dbReference type="ChEBI" id="CHEBI:18420"/>
    </cofactor>
</comment>
<dbReference type="GO" id="GO:0004521">
    <property type="term" value="F:RNA endonuclease activity"/>
    <property type="evidence" value="ECO:0007669"/>
    <property type="project" value="InterPro"/>
</dbReference>
<proteinExistence type="predicted"/>
<keyword evidence="12" id="KW-0378">Hydrolase</keyword>
<evidence type="ECO:0000313" key="25">
    <source>
        <dbReference type="EMBL" id="SLM33985.1"/>
    </source>
</evidence>
<dbReference type="Pfam" id="PF04750">
    <property type="entry name" value="Far-17a_AIG1"/>
    <property type="match status" value="1"/>
</dbReference>
<dbReference type="Gene3D" id="1.20.1440.180">
    <property type="entry name" value="KEN domain"/>
    <property type="match status" value="1"/>
</dbReference>
<feature type="domain" description="KEN" evidence="24">
    <location>
        <begin position="1049"/>
        <end position="1192"/>
    </location>
</feature>
<keyword evidence="26" id="KW-1185">Reference proteome</keyword>
<feature type="transmembrane region" description="Helical" evidence="21">
    <location>
        <begin position="1162"/>
        <end position="1183"/>
    </location>
</feature>
<feature type="region of interest" description="Disordered" evidence="20">
    <location>
        <begin position="32"/>
        <end position="64"/>
    </location>
</feature>
<evidence type="ECO:0000256" key="5">
    <source>
        <dbReference type="ARBA" id="ARBA00022527"/>
    </source>
</evidence>
<reference evidence="26" key="1">
    <citation type="submission" date="2017-03" db="EMBL/GenBank/DDBJ databases">
        <authorList>
            <person name="Sharma R."/>
            <person name="Thines M."/>
        </authorList>
    </citation>
    <scope>NUCLEOTIDE SEQUENCE [LARGE SCALE GENOMIC DNA]</scope>
</reference>
<keyword evidence="5" id="KW-0723">Serine/threonine-protein kinase</keyword>
<comment type="catalytic activity">
    <reaction evidence="18">
        <text>L-threonyl-[protein] + ATP = O-phospho-L-threonyl-[protein] + ADP + H(+)</text>
        <dbReference type="Rhea" id="RHEA:46608"/>
        <dbReference type="Rhea" id="RHEA-COMP:11060"/>
        <dbReference type="Rhea" id="RHEA-COMP:11605"/>
        <dbReference type="ChEBI" id="CHEBI:15378"/>
        <dbReference type="ChEBI" id="CHEBI:30013"/>
        <dbReference type="ChEBI" id="CHEBI:30616"/>
        <dbReference type="ChEBI" id="CHEBI:61977"/>
        <dbReference type="ChEBI" id="CHEBI:456216"/>
        <dbReference type="EC" id="2.7.11.1"/>
    </reaction>
    <physiologicalReaction direction="left-to-right" evidence="18">
        <dbReference type="Rhea" id="RHEA:46609"/>
    </physiologicalReaction>
</comment>
<keyword evidence="11 25" id="KW-0418">Kinase</keyword>
<dbReference type="Pfam" id="PF00069">
    <property type="entry name" value="Pkinase"/>
    <property type="match status" value="2"/>
</dbReference>
<feature type="region of interest" description="Disordered" evidence="20">
    <location>
        <begin position="935"/>
        <end position="958"/>
    </location>
</feature>
<sequence>MRRRAGAGRAVLSALAVSIFAIPLVLASQQQEQQHYRKSPHQNGPLSDRQTHAIPSAIPRDDENFETTNYKHFKDTTVISNSASAIATLAPAGVNPAVRAPRSAKGSGKSAGLSSLLNARSLQDWEVEDFILLATVDGSIHARDRKTGAPRWALEVDRPMVETTYHRQNKSELEDQRPEDDFLWIVEPSRDGDIYIYNQGRNGGLQKLRLTVKKLVEELSPYAGEDPAVVYTAEKKTTLYTVDAGTGKITKMFSSRGSTSNDDQSCRRVNGLENLDDEECGSSGSLILGRTEYTVGIQHRDSAEPICTLMYSEWGPNNRDSDLHSQYSATMDQKYVYSRHDGSIFGFDHARLDERRKSYTQKLSSPVVRVFDIARPTTVEDRDVQLILLPQPSGPIDSEDLYGTFSDRNRIFINHTEAGGWYAMSENTYPLVTGGAATAQCYNQDWFETTFPSQSVSLAQRQKALVGVHAISEIENVEESFMTISGPPTGVINDTPVSLYSDAPPLPSLPVIGSSRIIGSAAANATDILIACIVVVLCTFLGINRRVIAKLLRQNLELKHVFPALEGPLTSLPTTPVAAEFNGDPISDALGSIQDVIEKEEGDVTPTISRRSTLLLPPTTIRSRANSVDEERGRPEGERQVRIQEPSPSPARDEEEGTPNSPHPGKKKARRGVRGGVKHKKKRSNSKQEEKDAVDDAVQEVKPIIKETPPEPEVLKINGTVTNDITDLSGPVIQIGHLKVFTDTVLGFGSHGTMVYKGSFGGRDVAVKRMLLEFYAIASHEVGLLQESDDHPNVIRYFDKESAGEFLYIALELCPASLQDVIEKPFSYPSLVGPTGLDLPDVLKQITAGVRYLHSLKIVHRDIKPQNILVSAPKLLPGYPSAIQPARLLISDFGLCKKLDGDQNSFRATTAHAAGTSGWRAPELLVDEDIVASPQTQATSTGPHTGGSSSEPAVVDPQTNRRATRAIDIFSLGCVFYYVLTGGNHPFDKDGKYMREANIVKGYYNLSDLSNLGDYQREAKDLIASMLSHDPKSRPDASAVMVHPFFWTAEERLEFLCHVSDQFEFEPRDPPSLQLECLESYAEIILSGQETQACHGDFLRLLPKDFKDTLGKQRKYNGGRVLDLLRALRNKKNHYEDMPEGVKRMVGGLPEGNDSYGWHLQYLTIVGLALAALTFLCGSVADITGSRRVFGAKNALSLCSAPLEVLISLLYWGLRVIDRKLVLPDWVELDPWADVGFHAVPSVLLVVDLLFLSPPWTITVVPAMGISAVLAGGYWVWVEQCYRHNGWYPYPLFDALSPPWRAVLFAGSALVMTLSTACLKWAYGRVNGYGVGSVRARPGAVKD</sequence>
<dbReference type="InterPro" id="IPR000719">
    <property type="entry name" value="Prot_kinase_dom"/>
</dbReference>
<keyword evidence="7 21" id="KW-0812">Transmembrane</keyword>
<evidence type="ECO:0000256" key="22">
    <source>
        <dbReference type="SAM" id="SignalP"/>
    </source>
</evidence>
<evidence type="ECO:0000256" key="20">
    <source>
        <dbReference type="SAM" id="MobiDB-lite"/>
    </source>
</evidence>
<organism evidence="25 26">
    <name type="scientific">Lasallia pustulata</name>
    <dbReference type="NCBI Taxonomy" id="136370"/>
    <lineage>
        <taxon>Eukaryota</taxon>
        <taxon>Fungi</taxon>
        <taxon>Dikarya</taxon>
        <taxon>Ascomycota</taxon>
        <taxon>Pezizomycotina</taxon>
        <taxon>Lecanoromycetes</taxon>
        <taxon>OSLEUM clade</taxon>
        <taxon>Umbilicariomycetidae</taxon>
        <taxon>Umbilicariales</taxon>
        <taxon>Umbilicariaceae</taxon>
        <taxon>Lasallia</taxon>
    </lineage>
</organism>
<dbReference type="InterPro" id="IPR038357">
    <property type="entry name" value="KEN_sf"/>
</dbReference>
<protein>
    <recommendedName>
        <fullName evidence="4">non-specific serine/threonine protein kinase</fullName>
        <ecNumber evidence="4">2.7.11.1</ecNumber>
    </recommendedName>
</protein>
<dbReference type="PROSITE" id="PS50011">
    <property type="entry name" value="PROTEIN_KINASE_DOM"/>
    <property type="match status" value="1"/>
</dbReference>
<dbReference type="GO" id="GO:0005524">
    <property type="term" value="F:ATP binding"/>
    <property type="evidence" value="ECO:0007669"/>
    <property type="project" value="UniProtKB-KW"/>
</dbReference>
<comment type="subcellular location">
    <subcellularLocation>
        <location evidence="2">Endomembrane system</location>
        <topology evidence="2">Multi-pass membrane protein</topology>
    </subcellularLocation>
    <subcellularLocation>
        <location evidence="3">Membrane</location>
        <topology evidence="3">Single-pass type I membrane protein</topology>
    </subcellularLocation>
</comment>
<evidence type="ECO:0000256" key="9">
    <source>
        <dbReference type="ARBA" id="ARBA00022729"/>
    </source>
</evidence>
<keyword evidence="6" id="KW-0808">Transferase</keyword>
<dbReference type="PANTHER" id="PTHR13954:SF6">
    <property type="entry name" value="NON-SPECIFIC SERINE_THREONINE PROTEIN KINASE"/>
    <property type="match status" value="1"/>
</dbReference>
<dbReference type="GO" id="GO:0051082">
    <property type="term" value="F:unfolded protein binding"/>
    <property type="evidence" value="ECO:0007669"/>
    <property type="project" value="TreeGrafter"/>
</dbReference>
<dbReference type="InterPro" id="IPR011009">
    <property type="entry name" value="Kinase-like_dom_sf"/>
</dbReference>
<evidence type="ECO:0000256" key="10">
    <source>
        <dbReference type="ARBA" id="ARBA00022741"/>
    </source>
</evidence>
<keyword evidence="13" id="KW-0067">ATP-binding</keyword>
<keyword evidence="10" id="KW-0547">Nucleotide-binding</keyword>
<evidence type="ECO:0000256" key="7">
    <source>
        <dbReference type="ARBA" id="ARBA00022692"/>
    </source>
</evidence>
<evidence type="ECO:0000256" key="3">
    <source>
        <dbReference type="ARBA" id="ARBA00004479"/>
    </source>
</evidence>
<feature type="chain" id="PRO_5012732406" description="non-specific serine/threonine protein kinase" evidence="22">
    <location>
        <begin position="28"/>
        <end position="1343"/>
    </location>
</feature>
<evidence type="ECO:0000256" key="13">
    <source>
        <dbReference type="ARBA" id="ARBA00022840"/>
    </source>
</evidence>
<evidence type="ECO:0000256" key="19">
    <source>
        <dbReference type="ARBA" id="ARBA00048977"/>
    </source>
</evidence>
<comment type="catalytic activity">
    <reaction evidence="19">
        <text>L-seryl-[protein] + ATP = O-phospho-L-seryl-[protein] + ADP + H(+)</text>
        <dbReference type="Rhea" id="RHEA:17989"/>
        <dbReference type="Rhea" id="RHEA-COMP:9863"/>
        <dbReference type="Rhea" id="RHEA-COMP:11604"/>
        <dbReference type="ChEBI" id="CHEBI:15378"/>
        <dbReference type="ChEBI" id="CHEBI:29999"/>
        <dbReference type="ChEBI" id="CHEBI:30616"/>
        <dbReference type="ChEBI" id="CHEBI:83421"/>
        <dbReference type="ChEBI" id="CHEBI:456216"/>
        <dbReference type="EC" id="2.7.11.1"/>
    </reaction>
    <physiologicalReaction direction="left-to-right" evidence="19">
        <dbReference type="Rhea" id="RHEA:17990"/>
    </physiologicalReaction>
</comment>
<keyword evidence="9 22" id="KW-0732">Signal</keyword>
<dbReference type="InterPro" id="IPR010513">
    <property type="entry name" value="KEN_dom"/>
</dbReference>
<dbReference type="InterPro" id="IPR011047">
    <property type="entry name" value="Quinoprotein_ADH-like_sf"/>
</dbReference>
<evidence type="ECO:0000256" key="15">
    <source>
        <dbReference type="ARBA" id="ARBA00022989"/>
    </source>
</evidence>
<dbReference type="GO" id="GO:0036498">
    <property type="term" value="P:IRE1-mediated unfolded protein response"/>
    <property type="evidence" value="ECO:0007669"/>
    <property type="project" value="TreeGrafter"/>
</dbReference>
<feature type="transmembrane region" description="Helical" evidence="21">
    <location>
        <begin position="1258"/>
        <end position="1278"/>
    </location>
</feature>
<evidence type="ECO:0000256" key="11">
    <source>
        <dbReference type="ARBA" id="ARBA00022777"/>
    </source>
</evidence>
<dbReference type="FunFam" id="3.30.200.20:FF:000077">
    <property type="entry name" value="Putative Serine/threonine-protein kinase/endoribonuclease IRE1"/>
    <property type="match status" value="1"/>
</dbReference>
<feature type="compositionally biased region" description="Basic residues" evidence="20">
    <location>
        <begin position="664"/>
        <end position="685"/>
    </location>
</feature>
<dbReference type="CDD" id="cd13982">
    <property type="entry name" value="STKc_IRE1"/>
    <property type="match status" value="1"/>
</dbReference>